<keyword evidence="4" id="KW-0238">DNA-binding</keyword>
<dbReference type="PRINTS" id="PR01748">
    <property type="entry name" value="AP2TNSCPFCT"/>
</dbReference>
<dbReference type="EMBL" id="KC999054">
    <property type="protein sequence ID" value="AGS55450.1"/>
    <property type="molecule type" value="mRNA"/>
</dbReference>
<dbReference type="PANTHER" id="PTHR10812:SF17">
    <property type="entry name" value="TRANSCRIPTION FACTOR AP-2, ISOFORM D"/>
    <property type="match status" value="1"/>
</dbReference>
<evidence type="ECO:0000256" key="2">
    <source>
        <dbReference type="ARBA" id="ARBA00007770"/>
    </source>
</evidence>
<reference evidence="9" key="1">
    <citation type="submission" date="2013-05" db="EMBL/GenBank/DDBJ databases">
        <title>Posterior elongation in the annelid Platynereis dumerilii involves stem cells molecularly related to primordial germ cells.</title>
        <authorList>
            <person name="Gazave E."/>
            <person name="Behague J."/>
            <person name="Laplane L."/>
            <person name="Guillou A."/>
            <person name="Preau L."/>
            <person name="Demilly A."/>
            <person name="Balavoine G."/>
            <person name="Vervoort M."/>
        </authorList>
    </citation>
    <scope>NUCLEOTIDE SEQUENCE</scope>
</reference>
<gene>
    <name evidence="9" type="primary">AP2</name>
</gene>
<dbReference type="InterPro" id="IPR004979">
    <property type="entry name" value="TF_AP2"/>
</dbReference>
<dbReference type="PANTHER" id="PTHR10812">
    <property type="entry name" value="TRANSCRIPTION FACTOR AP-2"/>
    <property type="match status" value="1"/>
</dbReference>
<evidence type="ECO:0000256" key="4">
    <source>
        <dbReference type="ARBA" id="ARBA00023125"/>
    </source>
</evidence>
<evidence type="ECO:0000313" key="9">
    <source>
        <dbReference type="EMBL" id="AGS55450.1"/>
    </source>
</evidence>
<feature type="compositionally biased region" description="Low complexity" evidence="7">
    <location>
        <begin position="28"/>
        <end position="53"/>
    </location>
</feature>
<evidence type="ECO:0000259" key="8">
    <source>
        <dbReference type="Pfam" id="PF03299"/>
    </source>
</evidence>
<organism evidence="9">
    <name type="scientific">Platynereis dumerilii</name>
    <name type="common">Dumeril's clam worm</name>
    <dbReference type="NCBI Taxonomy" id="6359"/>
    <lineage>
        <taxon>Eukaryota</taxon>
        <taxon>Metazoa</taxon>
        <taxon>Spiralia</taxon>
        <taxon>Lophotrochozoa</taxon>
        <taxon>Annelida</taxon>
        <taxon>Polychaeta</taxon>
        <taxon>Errantia</taxon>
        <taxon>Phyllodocida</taxon>
        <taxon>Nereididae</taxon>
        <taxon>Platynereis</taxon>
    </lineage>
</organism>
<evidence type="ECO:0000256" key="3">
    <source>
        <dbReference type="ARBA" id="ARBA00023015"/>
    </source>
</evidence>
<dbReference type="GO" id="GO:0000981">
    <property type="term" value="F:DNA-binding transcription factor activity, RNA polymerase II-specific"/>
    <property type="evidence" value="ECO:0007669"/>
    <property type="project" value="TreeGrafter"/>
</dbReference>
<dbReference type="Pfam" id="PF03299">
    <property type="entry name" value="TF_AP-2"/>
    <property type="match status" value="1"/>
</dbReference>
<dbReference type="GO" id="GO:0000977">
    <property type="term" value="F:RNA polymerase II transcription regulatory region sequence-specific DNA binding"/>
    <property type="evidence" value="ECO:0007669"/>
    <property type="project" value="TreeGrafter"/>
</dbReference>
<comment type="similarity">
    <text evidence="2">Belongs to the AP-2 family.</text>
</comment>
<keyword evidence="3" id="KW-0805">Transcription regulation</keyword>
<feature type="compositionally biased region" description="Basic and acidic residues" evidence="7">
    <location>
        <begin position="428"/>
        <end position="439"/>
    </location>
</feature>
<evidence type="ECO:0000256" key="5">
    <source>
        <dbReference type="ARBA" id="ARBA00023163"/>
    </source>
</evidence>
<accession>S5TYU6</accession>
<name>S5TYU6_PLADU</name>
<dbReference type="GO" id="GO:0005634">
    <property type="term" value="C:nucleus"/>
    <property type="evidence" value="ECO:0007669"/>
    <property type="project" value="UniProtKB-SubCell"/>
</dbReference>
<protein>
    <submittedName>
        <fullName evidence="9">Transcription factor AP2</fullName>
    </submittedName>
</protein>
<evidence type="ECO:0000256" key="7">
    <source>
        <dbReference type="SAM" id="MobiDB-lite"/>
    </source>
</evidence>
<dbReference type="GO" id="GO:0042127">
    <property type="term" value="P:regulation of cell population proliferation"/>
    <property type="evidence" value="ECO:0007669"/>
    <property type="project" value="TreeGrafter"/>
</dbReference>
<dbReference type="AlphaFoldDB" id="S5TYU6"/>
<feature type="region of interest" description="Disordered" evidence="7">
    <location>
        <begin position="24"/>
        <end position="54"/>
    </location>
</feature>
<keyword evidence="6" id="KW-0539">Nucleus</keyword>
<keyword evidence="5" id="KW-0804">Transcription</keyword>
<proteinExistence type="evidence at transcript level"/>
<evidence type="ECO:0000256" key="1">
    <source>
        <dbReference type="ARBA" id="ARBA00004123"/>
    </source>
</evidence>
<sequence>MSFVALDSASWQDRRDLVGAHGLDQLGSTATSSSFSTTPTHRLRHTPTTDFQPPYFPPPYSVPQQTTMDFAHHHVNPDPYSHINHYNTPHHQGYGVNPTDRHHLLGGNDPLSNSLAHRGFPTSYDTRRPDYGINRPEVLIAPRGPHELHDPSLLGIQSHGLGLDDGGQHGIDDTNNYMTSEHNSVIKRAGIRKPDQKDIVISGVTSPSDVFVSVPGRLSLLSSTSKYKVTVAEVQRRLSPPECLNASLLGGVLRRAKSKNGGRSLRDKLEKIGLSLPAGRRKAATVTLLTSLVEGEAVRLARDFGYLCETEFPARQTAEYVARQHSDPTEQQTRKNMILAAKSIIKELVDLLNQDRTPLGNTRPQMILEPNIQRHLSHFSLITHGFGSPALVAAFTAMQNYLTEMLKYIEKNYPATQGGGGLSGGLDSKAKTEDKDIRK</sequence>
<evidence type="ECO:0000256" key="6">
    <source>
        <dbReference type="ARBA" id="ARBA00023242"/>
    </source>
</evidence>
<feature type="domain" description="Transcription factor AP-2 C-terminal" evidence="8">
    <location>
        <begin position="211"/>
        <end position="405"/>
    </location>
</feature>
<feature type="region of interest" description="Disordered" evidence="7">
    <location>
        <begin position="419"/>
        <end position="439"/>
    </location>
</feature>
<comment type="subcellular location">
    <subcellularLocation>
        <location evidence="1">Nucleus</location>
    </subcellularLocation>
</comment>
<dbReference type="InterPro" id="IPR013854">
    <property type="entry name" value="TF_AP2_C"/>
</dbReference>